<dbReference type="Proteomes" id="UP000006701">
    <property type="component" value="Unassembled WGS sequence"/>
</dbReference>
<dbReference type="VEuPathDB" id="FungiDB:ACLA_082670"/>
<accession>A1CTD9</accession>
<dbReference type="KEGG" id="act:ACLA_082670"/>
<dbReference type="SUPFAM" id="SSF53474">
    <property type="entry name" value="alpha/beta-Hydrolases"/>
    <property type="match status" value="1"/>
</dbReference>
<dbReference type="HOGENOM" id="CLU_021214_1_0_1"/>
<feature type="domain" description="Alpha/beta hydrolase fold-3" evidence="2">
    <location>
        <begin position="115"/>
        <end position="211"/>
    </location>
</feature>
<evidence type="ECO:0000256" key="1">
    <source>
        <dbReference type="SAM" id="MobiDB-lite"/>
    </source>
</evidence>
<dbReference type="eggNOG" id="ENOG502ST7S">
    <property type="taxonomic scope" value="Eukaryota"/>
</dbReference>
<feature type="region of interest" description="Disordered" evidence="1">
    <location>
        <begin position="37"/>
        <end position="57"/>
    </location>
</feature>
<dbReference type="GeneID" id="4700314"/>
<dbReference type="OMA" id="AAIDPIC"/>
<dbReference type="EMBL" id="DS027060">
    <property type="protein sequence ID" value="EAW06576.1"/>
    <property type="molecule type" value="Genomic_DNA"/>
</dbReference>
<dbReference type="InterPro" id="IPR013094">
    <property type="entry name" value="AB_hydrolase_3"/>
</dbReference>
<feature type="compositionally biased region" description="Low complexity" evidence="1">
    <location>
        <begin position="37"/>
        <end position="50"/>
    </location>
</feature>
<dbReference type="GO" id="GO:0016787">
    <property type="term" value="F:hydrolase activity"/>
    <property type="evidence" value="ECO:0007669"/>
    <property type="project" value="InterPro"/>
</dbReference>
<dbReference type="AlphaFoldDB" id="A1CTD9"/>
<name>A1CTD9_ASPCL</name>
<organism evidence="3 4">
    <name type="scientific">Aspergillus clavatus (strain ATCC 1007 / CBS 513.65 / DSM 816 / NCTC 3887 / NRRL 1 / QM 1276 / 107)</name>
    <dbReference type="NCBI Taxonomy" id="344612"/>
    <lineage>
        <taxon>Eukaryota</taxon>
        <taxon>Fungi</taxon>
        <taxon>Dikarya</taxon>
        <taxon>Ascomycota</taxon>
        <taxon>Pezizomycotina</taxon>
        <taxon>Eurotiomycetes</taxon>
        <taxon>Eurotiomycetidae</taxon>
        <taxon>Eurotiales</taxon>
        <taxon>Aspergillaceae</taxon>
        <taxon>Aspergillus</taxon>
        <taxon>Aspergillus subgen. Fumigati</taxon>
    </lineage>
</organism>
<keyword evidence="4" id="KW-1185">Reference proteome</keyword>
<sequence>MRQLAIRSLDGSVLASFTPAKYSLIRFQLRASFPRSFSSSRSTASTTTTTNQSFQVPVGNNGHVSLNVVHASSSTVPNRANVIIHLPPGPVFRNDDKPQTHTYDTSLSPAGNEDAKVADALASATSSTVVTINYRLGAVPTSNNQSVYRYPTPVHDTLAGYDWVLRNLQPGRIGVIGTHVGGSLGLMLALTEAQSIRAVAAIEPICDWTGLDEYCDLTGNDPLEQESITTKKPRGRSRALAPPDLVPLLEARERFFTTPERYFDAFASPVLFLRSPGKDVPKIIPRYQTGPEYPIPVLLHKKRPGGSIEDLDINTLQSDIYDFSTTPSDRNSDPEFAVEANIENERRPIRRRKALHRWPPYGLDYGVSGSSYSRAYNQGIKRLEVALPRINIFVGDDKNERGDPTPAPDEKRPTSRSTRKLQRRPVLVDQANEMVDVMRKACFWGREKGFGESRVTLSQMRFDAGAISNTTDAGKWMGDALADEK</sequence>
<evidence type="ECO:0000313" key="3">
    <source>
        <dbReference type="EMBL" id="EAW06576.1"/>
    </source>
</evidence>
<proteinExistence type="predicted"/>
<dbReference type="RefSeq" id="XP_001268002.1">
    <property type="nucleotide sequence ID" value="XM_001268001.1"/>
</dbReference>
<protein>
    <recommendedName>
        <fullName evidence="2">Alpha/beta hydrolase fold-3 domain-containing protein</fullName>
    </recommendedName>
</protein>
<dbReference type="InterPro" id="IPR029058">
    <property type="entry name" value="AB_hydrolase_fold"/>
</dbReference>
<dbReference type="STRING" id="344612.A1CTD9"/>
<gene>
    <name evidence="3" type="ORF">ACLA_082670</name>
</gene>
<feature type="compositionally biased region" description="Basic and acidic residues" evidence="1">
    <location>
        <begin position="395"/>
        <end position="413"/>
    </location>
</feature>
<evidence type="ECO:0000313" key="4">
    <source>
        <dbReference type="Proteomes" id="UP000006701"/>
    </source>
</evidence>
<dbReference type="Gene3D" id="3.40.50.1820">
    <property type="entry name" value="alpha/beta hydrolase"/>
    <property type="match status" value="1"/>
</dbReference>
<dbReference type="OrthoDB" id="5396420at2759"/>
<dbReference type="Pfam" id="PF07859">
    <property type="entry name" value="Abhydrolase_3"/>
    <property type="match status" value="1"/>
</dbReference>
<evidence type="ECO:0000259" key="2">
    <source>
        <dbReference type="Pfam" id="PF07859"/>
    </source>
</evidence>
<reference evidence="3 4" key="1">
    <citation type="journal article" date="2008" name="PLoS Genet.">
        <title>Genomic islands in the pathogenic filamentous fungus Aspergillus fumigatus.</title>
        <authorList>
            <person name="Fedorova N.D."/>
            <person name="Khaldi N."/>
            <person name="Joardar V.S."/>
            <person name="Maiti R."/>
            <person name="Amedeo P."/>
            <person name="Anderson M.J."/>
            <person name="Crabtree J."/>
            <person name="Silva J.C."/>
            <person name="Badger J.H."/>
            <person name="Albarraq A."/>
            <person name="Angiuoli S."/>
            <person name="Bussey H."/>
            <person name="Bowyer P."/>
            <person name="Cotty P.J."/>
            <person name="Dyer P.S."/>
            <person name="Egan A."/>
            <person name="Galens K."/>
            <person name="Fraser-Liggett C.M."/>
            <person name="Haas B.J."/>
            <person name="Inman J.M."/>
            <person name="Kent R."/>
            <person name="Lemieux S."/>
            <person name="Malavazi I."/>
            <person name="Orvis J."/>
            <person name="Roemer T."/>
            <person name="Ronning C.M."/>
            <person name="Sundaram J.P."/>
            <person name="Sutton G."/>
            <person name="Turner G."/>
            <person name="Venter J.C."/>
            <person name="White O.R."/>
            <person name="Whitty B.R."/>
            <person name="Youngman P."/>
            <person name="Wolfe K.H."/>
            <person name="Goldman G.H."/>
            <person name="Wortman J.R."/>
            <person name="Jiang B."/>
            <person name="Denning D.W."/>
            <person name="Nierman W.C."/>
        </authorList>
    </citation>
    <scope>NUCLEOTIDE SEQUENCE [LARGE SCALE GENOMIC DNA]</scope>
    <source>
        <strain evidence="4">ATCC 1007 / CBS 513.65 / DSM 816 / NCTC 3887 / NRRL 1</strain>
    </source>
</reference>
<feature type="region of interest" description="Disordered" evidence="1">
    <location>
        <begin position="395"/>
        <end position="422"/>
    </location>
</feature>